<dbReference type="GO" id="GO:0005829">
    <property type="term" value="C:cytosol"/>
    <property type="evidence" value="ECO:0007669"/>
    <property type="project" value="TreeGrafter"/>
</dbReference>
<dbReference type="InterPro" id="IPR001796">
    <property type="entry name" value="DHFR_dom"/>
</dbReference>
<accession>A0A1H4CSN3</accession>
<dbReference type="PROSITE" id="PS51330">
    <property type="entry name" value="DHFR_2"/>
    <property type="match status" value="1"/>
</dbReference>
<sequence length="120" mass="13613">MGRKTWDSIGRALPGRRNIVISRDVAFQPVGAERVNSPEAALDSITDAPEIMVVGGAQIYQHFLMVADRLYLTLIDADFTGDTFFPDYNQHQWRTLEQANYPADAKNPYSYSFLILERES</sequence>
<comment type="similarity">
    <text evidence="2">Belongs to the dihydrofolate reductase family.</text>
</comment>
<dbReference type="PANTHER" id="PTHR48069">
    <property type="entry name" value="DIHYDROFOLATE REDUCTASE"/>
    <property type="match status" value="1"/>
</dbReference>
<comment type="function">
    <text evidence="7">Key enzyme in folate metabolism. Catalyzes an essential reaction for de novo glycine and purine synthesis, and for DNA precursor synthesis.</text>
</comment>
<dbReference type="GO" id="GO:0004146">
    <property type="term" value="F:dihydrofolate reductase activity"/>
    <property type="evidence" value="ECO:0007669"/>
    <property type="project" value="UniProtKB-EC"/>
</dbReference>
<evidence type="ECO:0000256" key="4">
    <source>
        <dbReference type="ARBA" id="ARBA00022563"/>
    </source>
</evidence>
<gene>
    <name evidence="9" type="ORF">SAMN05660964_02064</name>
</gene>
<dbReference type="GO" id="GO:0046655">
    <property type="term" value="P:folic acid metabolic process"/>
    <property type="evidence" value="ECO:0007669"/>
    <property type="project" value="TreeGrafter"/>
</dbReference>
<dbReference type="EMBL" id="FNQP01000010">
    <property type="protein sequence ID" value="SEA63308.1"/>
    <property type="molecule type" value="Genomic_DNA"/>
</dbReference>
<dbReference type="STRING" id="525918.SAMN05660964_02064"/>
<dbReference type="PANTHER" id="PTHR48069:SF3">
    <property type="entry name" value="DIHYDROFOLATE REDUCTASE"/>
    <property type="match status" value="1"/>
</dbReference>
<evidence type="ECO:0000256" key="1">
    <source>
        <dbReference type="ARBA" id="ARBA00004903"/>
    </source>
</evidence>
<evidence type="ECO:0000313" key="9">
    <source>
        <dbReference type="EMBL" id="SEA63308.1"/>
    </source>
</evidence>
<evidence type="ECO:0000256" key="6">
    <source>
        <dbReference type="ARBA" id="ARBA00023002"/>
    </source>
</evidence>
<comment type="pathway">
    <text evidence="1">Cofactor biosynthesis; tetrahydrofolate biosynthesis; 5,6,7,8-tetrahydrofolate from 7,8-dihydrofolate: step 1/1.</text>
</comment>
<evidence type="ECO:0000256" key="5">
    <source>
        <dbReference type="ARBA" id="ARBA00022857"/>
    </source>
</evidence>
<keyword evidence="10" id="KW-1185">Reference proteome</keyword>
<keyword evidence="4" id="KW-0554">One-carbon metabolism</keyword>
<dbReference type="Proteomes" id="UP000199397">
    <property type="component" value="Unassembled WGS sequence"/>
</dbReference>
<dbReference type="EC" id="1.5.1.3" evidence="3"/>
<proteinExistence type="inferred from homology"/>
<dbReference type="InterPro" id="IPR024072">
    <property type="entry name" value="DHFR-like_dom_sf"/>
</dbReference>
<dbReference type="InterPro" id="IPR012259">
    <property type="entry name" value="DHFR"/>
</dbReference>
<feature type="domain" description="DHFR" evidence="8">
    <location>
        <begin position="1"/>
        <end position="118"/>
    </location>
</feature>
<evidence type="ECO:0000256" key="2">
    <source>
        <dbReference type="ARBA" id="ARBA00009539"/>
    </source>
</evidence>
<dbReference type="GO" id="GO:0046452">
    <property type="term" value="P:dihydrofolate metabolic process"/>
    <property type="evidence" value="ECO:0007669"/>
    <property type="project" value="TreeGrafter"/>
</dbReference>
<dbReference type="GO" id="GO:0006730">
    <property type="term" value="P:one-carbon metabolic process"/>
    <property type="evidence" value="ECO:0007669"/>
    <property type="project" value="UniProtKB-KW"/>
</dbReference>
<evidence type="ECO:0000259" key="8">
    <source>
        <dbReference type="PROSITE" id="PS51330"/>
    </source>
</evidence>
<dbReference type="Pfam" id="PF00186">
    <property type="entry name" value="DHFR_1"/>
    <property type="match status" value="1"/>
</dbReference>
<organism evidence="9 10">
    <name type="scientific">Thiothrix caldifontis</name>
    <dbReference type="NCBI Taxonomy" id="525918"/>
    <lineage>
        <taxon>Bacteria</taxon>
        <taxon>Pseudomonadati</taxon>
        <taxon>Pseudomonadota</taxon>
        <taxon>Gammaproteobacteria</taxon>
        <taxon>Thiotrichales</taxon>
        <taxon>Thiotrichaceae</taxon>
        <taxon>Thiothrix</taxon>
    </lineage>
</organism>
<evidence type="ECO:0000256" key="7">
    <source>
        <dbReference type="ARBA" id="ARBA00025067"/>
    </source>
</evidence>
<dbReference type="Gene3D" id="3.40.430.10">
    <property type="entry name" value="Dihydrofolate Reductase, subunit A"/>
    <property type="match status" value="1"/>
</dbReference>
<dbReference type="SUPFAM" id="SSF53597">
    <property type="entry name" value="Dihydrofolate reductase-like"/>
    <property type="match status" value="1"/>
</dbReference>
<keyword evidence="6" id="KW-0560">Oxidoreductase</keyword>
<dbReference type="CDD" id="cd00209">
    <property type="entry name" value="DHFR"/>
    <property type="match status" value="1"/>
</dbReference>
<dbReference type="UniPathway" id="UPA00077">
    <property type="reaction ID" value="UER00158"/>
</dbReference>
<dbReference type="AlphaFoldDB" id="A0A1H4CSN3"/>
<protein>
    <recommendedName>
        <fullName evidence="3">dihydrofolate reductase</fullName>
        <ecNumber evidence="3">1.5.1.3</ecNumber>
    </recommendedName>
</protein>
<name>A0A1H4CSN3_9GAMM</name>
<evidence type="ECO:0000313" key="10">
    <source>
        <dbReference type="Proteomes" id="UP000199397"/>
    </source>
</evidence>
<dbReference type="GO" id="GO:0046654">
    <property type="term" value="P:tetrahydrofolate biosynthetic process"/>
    <property type="evidence" value="ECO:0007669"/>
    <property type="project" value="UniProtKB-UniPathway"/>
</dbReference>
<keyword evidence="5" id="KW-0521">NADP</keyword>
<dbReference type="GO" id="GO:0050661">
    <property type="term" value="F:NADP binding"/>
    <property type="evidence" value="ECO:0007669"/>
    <property type="project" value="InterPro"/>
</dbReference>
<reference evidence="9 10" key="1">
    <citation type="submission" date="2016-10" db="EMBL/GenBank/DDBJ databases">
        <authorList>
            <person name="de Groot N.N."/>
        </authorList>
    </citation>
    <scope>NUCLEOTIDE SEQUENCE [LARGE SCALE GENOMIC DNA]</scope>
    <source>
        <strain evidence="9 10">DSM 21228</strain>
    </source>
</reference>
<evidence type="ECO:0000256" key="3">
    <source>
        <dbReference type="ARBA" id="ARBA00012856"/>
    </source>
</evidence>